<reference evidence="1" key="2">
    <citation type="submission" date="2023-06" db="EMBL/GenBank/DDBJ databases">
        <authorList>
            <consortium name="Lawrence Berkeley National Laboratory"/>
            <person name="Haridas S."/>
            <person name="Hensen N."/>
            <person name="Bonometti L."/>
            <person name="Westerberg I."/>
            <person name="Brannstrom I.O."/>
            <person name="Guillou S."/>
            <person name="Cros-Aarteil S."/>
            <person name="Calhoun S."/>
            <person name="Kuo A."/>
            <person name="Mondo S."/>
            <person name="Pangilinan J."/>
            <person name="Riley R."/>
            <person name="LaButti K."/>
            <person name="Andreopoulos B."/>
            <person name="Lipzen A."/>
            <person name="Chen C."/>
            <person name="Yanf M."/>
            <person name="Daum C."/>
            <person name="Ng V."/>
            <person name="Clum A."/>
            <person name="Steindorff A."/>
            <person name="Ohm R."/>
            <person name="Martin F."/>
            <person name="Silar P."/>
            <person name="Natvig D."/>
            <person name="Lalanne C."/>
            <person name="Gautier V."/>
            <person name="Ament-velasquez S.L."/>
            <person name="Kruys A."/>
            <person name="Hutchinson M.I."/>
            <person name="Powell A.J."/>
            <person name="Barry K."/>
            <person name="Miller A.N."/>
            <person name="Grigoriev I.V."/>
            <person name="Debuchy R."/>
            <person name="Gladieux P."/>
            <person name="Thoren M.H."/>
            <person name="Johannesson H."/>
        </authorList>
    </citation>
    <scope>NUCLEOTIDE SEQUENCE</scope>
    <source>
        <strain evidence="1">CBS 232.78</strain>
    </source>
</reference>
<reference evidence="1" key="1">
    <citation type="journal article" date="2023" name="Mol. Phylogenet. Evol.">
        <title>Genome-scale phylogeny and comparative genomics of the fungal order Sordariales.</title>
        <authorList>
            <person name="Hensen N."/>
            <person name="Bonometti L."/>
            <person name="Westerberg I."/>
            <person name="Brannstrom I.O."/>
            <person name="Guillou S."/>
            <person name="Cros-Aarteil S."/>
            <person name="Calhoun S."/>
            <person name="Haridas S."/>
            <person name="Kuo A."/>
            <person name="Mondo S."/>
            <person name="Pangilinan J."/>
            <person name="Riley R."/>
            <person name="LaButti K."/>
            <person name="Andreopoulos B."/>
            <person name="Lipzen A."/>
            <person name="Chen C."/>
            <person name="Yan M."/>
            <person name="Daum C."/>
            <person name="Ng V."/>
            <person name="Clum A."/>
            <person name="Steindorff A."/>
            <person name="Ohm R.A."/>
            <person name="Martin F."/>
            <person name="Silar P."/>
            <person name="Natvig D.O."/>
            <person name="Lalanne C."/>
            <person name="Gautier V."/>
            <person name="Ament-Velasquez S.L."/>
            <person name="Kruys A."/>
            <person name="Hutchinson M.I."/>
            <person name="Powell A.J."/>
            <person name="Barry K."/>
            <person name="Miller A.N."/>
            <person name="Grigoriev I.V."/>
            <person name="Debuchy R."/>
            <person name="Gladieux P."/>
            <person name="Hiltunen Thoren M."/>
            <person name="Johannesson H."/>
        </authorList>
    </citation>
    <scope>NUCLEOTIDE SEQUENCE</scope>
    <source>
        <strain evidence="1">CBS 232.78</strain>
    </source>
</reference>
<sequence>MPSTEISCNVAVEGTESVWYGKLVVDKIRYKDDDSPVTINKFLGFAFKSPIHTEKFTFEINGDLGTDPDRYTKSFTLSAGRMPSGTVAIDCAAAPDQALAHSLQPVFFERGNQTRLWDVPGQYTPYALPVGNYKVTAGEMANPDETLVSVARVSLGTITSRVGTDKSVEGSGTPTTLELNTVRGANLKVRGFPDFLSFGGLSDLVDPTGKDFIAARASSVYKYAGNDGKGDPSGYLTDDQATTKTIQLAADIESSTGGGDQVLPVMISYHSFGNLILSLTLANKHGKKSVPTGYIVNPDFLGACQQQNIASTYHTPARRPLTKALKNRNITGTTAAAIPAEITDTIRGHVLAVNWLFLTLAKSLTFGWQVKLWGLGSGRWLYSRDPKDNPIAMTKRTAEYVRLVGAYNNRNPSSSIYQPGFLAVDRYEADDFTIRGYANGWSFSSCEWLRFYAFCGALSLDHQMPVMPWQILAS</sequence>
<evidence type="ECO:0000313" key="1">
    <source>
        <dbReference type="EMBL" id="KAK3377584.1"/>
    </source>
</evidence>
<evidence type="ECO:0000313" key="2">
    <source>
        <dbReference type="Proteomes" id="UP001285441"/>
    </source>
</evidence>
<keyword evidence="2" id="KW-1185">Reference proteome</keyword>
<comment type="caution">
    <text evidence="1">The sequence shown here is derived from an EMBL/GenBank/DDBJ whole genome shotgun (WGS) entry which is preliminary data.</text>
</comment>
<gene>
    <name evidence="1" type="ORF">B0H63DRAFT_524871</name>
</gene>
<dbReference type="Proteomes" id="UP001285441">
    <property type="component" value="Unassembled WGS sequence"/>
</dbReference>
<protein>
    <submittedName>
        <fullName evidence="1">Uncharacterized protein</fullName>
    </submittedName>
</protein>
<proteinExistence type="predicted"/>
<dbReference type="AlphaFoldDB" id="A0AAE0KJC7"/>
<accession>A0AAE0KJC7</accession>
<organism evidence="1 2">
    <name type="scientific">Podospora didyma</name>
    <dbReference type="NCBI Taxonomy" id="330526"/>
    <lineage>
        <taxon>Eukaryota</taxon>
        <taxon>Fungi</taxon>
        <taxon>Dikarya</taxon>
        <taxon>Ascomycota</taxon>
        <taxon>Pezizomycotina</taxon>
        <taxon>Sordariomycetes</taxon>
        <taxon>Sordariomycetidae</taxon>
        <taxon>Sordariales</taxon>
        <taxon>Podosporaceae</taxon>
        <taxon>Podospora</taxon>
    </lineage>
</organism>
<dbReference type="EMBL" id="JAULSW010000006">
    <property type="protein sequence ID" value="KAK3377584.1"/>
    <property type="molecule type" value="Genomic_DNA"/>
</dbReference>
<name>A0AAE0KJC7_9PEZI</name>